<evidence type="ECO:0000256" key="2">
    <source>
        <dbReference type="ARBA" id="ARBA00022741"/>
    </source>
</evidence>
<reference evidence="8" key="1">
    <citation type="submission" date="2016-02" db="EMBL/GenBank/DDBJ databases">
        <authorList>
            <person name="Schultz-Johansen M."/>
            <person name="Glaring M.A."/>
            <person name="Bech P.K."/>
            <person name="Stougaard P."/>
        </authorList>
    </citation>
    <scope>NUCLEOTIDE SEQUENCE [LARGE SCALE GENOMIC DNA]</scope>
    <source>
        <strain evidence="8">S66</strain>
    </source>
</reference>
<dbReference type="CDD" id="cd02022">
    <property type="entry name" value="DPCK"/>
    <property type="match status" value="1"/>
</dbReference>
<dbReference type="EMBL" id="LSNE01000020">
    <property type="protein sequence ID" value="KXI26831.1"/>
    <property type="molecule type" value="Genomic_DNA"/>
</dbReference>
<evidence type="ECO:0000313" key="7">
    <source>
        <dbReference type="EMBL" id="KXI26831.1"/>
    </source>
</evidence>
<dbReference type="SUPFAM" id="SSF52540">
    <property type="entry name" value="P-loop containing nucleoside triphosphate hydrolases"/>
    <property type="match status" value="1"/>
</dbReference>
<dbReference type="PROSITE" id="PS51219">
    <property type="entry name" value="DPCK"/>
    <property type="match status" value="1"/>
</dbReference>
<dbReference type="GO" id="GO:0004140">
    <property type="term" value="F:dephospho-CoA kinase activity"/>
    <property type="evidence" value="ECO:0007669"/>
    <property type="project" value="UniProtKB-UniRule"/>
</dbReference>
<evidence type="ECO:0000256" key="6">
    <source>
        <dbReference type="NCBIfam" id="TIGR00152"/>
    </source>
</evidence>
<comment type="pathway">
    <text evidence="5">Cofactor biosynthesis; coenzyme A biosynthesis; CoA from (R)-pantothenate: step 5/5.</text>
</comment>
<dbReference type="EC" id="2.7.1.24" evidence="5 6"/>
<evidence type="ECO:0000256" key="5">
    <source>
        <dbReference type="HAMAP-Rule" id="MF_00376"/>
    </source>
</evidence>
<keyword evidence="5 7" id="KW-0418">Kinase</keyword>
<name>A0A148KKP2_9ALTE</name>
<dbReference type="PANTHER" id="PTHR10695">
    <property type="entry name" value="DEPHOSPHO-COA KINASE-RELATED"/>
    <property type="match status" value="1"/>
</dbReference>
<dbReference type="GO" id="GO:0005524">
    <property type="term" value="F:ATP binding"/>
    <property type="evidence" value="ECO:0007669"/>
    <property type="project" value="UniProtKB-UniRule"/>
</dbReference>
<comment type="similarity">
    <text evidence="1 5">Belongs to the CoaE family.</text>
</comment>
<evidence type="ECO:0000256" key="3">
    <source>
        <dbReference type="ARBA" id="ARBA00022840"/>
    </source>
</evidence>
<comment type="function">
    <text evidence="5">Catalyzes the phosphorylation of the 3'-hydroxyl group of dephosphocoenzyme A to form coenzyme A.</text>
</comment>
<keyword evidence="4 5" id="KW-0173">Coenzyme A biosynthesis</keyword>
<gene>
    <name evidence="5 7" type="primary">coaE</name>
    <name evidence="7" type="ORF">AX660_03425</name>
</gene>
<dbReference type="Proteomes" id="UP000070299">
    <property type="component" value="Unassembled WGS sequence"/>
</dbReference>
<organism evidence="7 8">
    <name type="scientific">Paraglaciecola hydrolytica</name>
    <dbReference type="NCBI Taxonomy" id="1799789"/>
    <lineage>
        <taxon>Bacteria</taxon>
        <taxon>Pseudomonadati</taxon>
        <taxon>Pseudomonadota</taxon>
        <taxon>Gammaproteobacteria</taxon>
        <taxon>Alteromonadales</taxon>
        <taxon>Alteromonadaceae</taxon>
        <taxon>Paraglaciecola</taxon>
    </lineage>
</organism>
<keyword evidence="8" id="KW-1185">Reference proteome</keyword>
<dbReference type="GO" id="GO:0015937">
    <property type="term" value="P:coenzyme A biosynthetic process"/>
    <property type="evidence" value="ECO:0007669"/>
    <property type="project" value="UniProtKB-UniRule"/>
</dbReference>
<comment type="subcellular location">
    <subcellularLocation>
        <location evidence="5">Cytoplasm</location>
    </subcellularLocation>
</comment>
<evidence type="ECO:0000256" key="1">
    <source>
        <dbReference type="ARBA" id="ARBA00009018"/>
    </source>
</evidence>
<dbReference type="InterPro" id="IPR027417">
    <property type="entry name" value="P-loop_NTPase"/>
</dbReference>
<keyword evidence="5" id="KW-0808">Transferase</keyword>
<dbReference type="Pfam" id="PF01121">
    <property type="entry name" value="CoaE"/>
    <property type="match status" value="1"/>
</dbReference>
<dbReference type="NCBIfam" id="TIGR00152">
    <property type="entry name" value="dephospho-CoA kinase"/>
    <property type="match status" value="1"/>
</dbReference>
<proteinExistence type="inferred from homology"/>
<feature type="binding site" evidence="5">
    <location>
        <begin position="13"/>
        <end position="18"/>
    </location>
    <ligand>
        <name>ATP</name>
        <dbReference type="ChEBI" id="CHEBI:30616"/>
    </ligand>
</feature>
<sequence length="203" mass="21700">MSRLVIGLSGGIGSGKTTVSDLFAALGIAIIDADVIARQVVEPGTPALQAIIIKFGTQVLNDGGELNRSQLRQVVFSDPASKDWLNELLHPLIRAQMLSQTQSAQSAYCILSVALLVENKLSELVDRVLIVDVSEATQLARTVKRDNSNAEQISAIMRAQASRAERLAVADDVIENEGNANELVAKVALLHSQYLKLAASRGS</sequence>
<dbReference type="Gene3D" id="3.40.50.300">
    <property type="entry name" value="P-loop containing nucleotide triphosphate hydrolases"/>
    <property type="match status" value="1"/>
</dbReference>
<evidence type="ECO:0000313" key="8">
    <source>
        <dbReference type="Proteomes" id="UP000070299"/>
    </source>
</evidence>
<dbReference type="HAMAP" id="MF_00376">
    <property type="entry name" value="Dephospho_CoA_kinase"/>
    <property type="match status" value="1"/>
</dbReference>
<dbReference type="UniPathway" id="UPA00241">
    <property type="reaction ID" value="UER00356"/>
</dbReference>
<dbReference type="PANTHER" id="PTHR10695:SF46">
    <property type="entry name" value="BIFUNCTIONAL COENZYME A SYNTHASE-RELATED"/>
    <property type="match status" value="1"/>
</dbReference>
<comment type="caution">
    <text evidence="7">The sequence shown here is derived from an EMBL/GenBank/DDBJ whole genome shotgun (WGS) entry which is preliminary data.</text>
</comment>
<evidence type="ECO:0000256" key="4">
    <source>
        <dbReference type="ARBA" id="ARBA00022993"/>
    </source>
</evidence>
<protein>
    <recommendedName>
        <fullName evidence="5 6">Dephospho-CoA kinase</fullName>
        <ecNumber evidence="5 6">2.7.1.24</ecNumber>
    </recommendedName>
    <alternativeName>
        <fullName evidence="5">Dephosphocoenzyme A kinase</fullName>
    </alternativeName>
</protein>
<dbReference type="STRING" id="1799789.AX660_03425"/>
<keyword evidence="3 5" id="KW-0067">ATP-binding</keyword>
<comment type="catalytic activity">
    <reaction evidence="5">
        <text>3'-dephospho-CoA + ATP = ADP + CoA + H(+)</text>
        <dbReference type="Rhea" id="RHEA:18245"/>
        <dbReference type="ChEBI" id="CHEBI:15378"/>
        <dbReference type="ChEBI" id="CHEBI:30616"/>
        <dbReference type="ChEBI" id="CHEBI:57287"/>
        <dbReference type="ChEBI" id="CHEBI:57328"/>
        <dbReference type="ChEBI" id="CHEBI:456216"/>
        <dbReference type="EC" id="2.7.1.24"/>
    </reaction>
</comment>
<dbReference type="OrthoDB" id="9812943at2"/>
<keyword evidence="5" id="KW-0963">Cytoplasm</keyword>
<dbReference type="InterPro" id="IPR001977">
    <property type="entry name" value="Depp_CoAkinase"/>
</dbReference>
<dbReference type="AlphaFoldDB" id="A0A148KKP2"/>
<accession>A0A148KKP2</accession>
<dbReference type="RefSeq" id="WP_068382324.1">
    <property type="nucleotide sequence ID" value="NZ_LSNE01000020.1"/>
</dbReference>
<keyword evidence="2 5" id="KW-0547">Nucleotide-binding</keyword>
<dbReference type="GO" id="GO:0005737">
    <property type="term" value="C:cytoplasm"/>
    <property type="evidence" value="ECO:0007669"/>
    <property type="project" value="UniProtKB-SubCell"/>
</dbReference>